<dbReference type="RefSeq" id="WP_236685867.1">
    <property type="nucleotide sequence ID" value="NZ_CP011144.1"/>
</dbReference>
<keyword evidence="3" id="KW-1185">Reference proteome</keyword>
<protein>
    <recommendedName>
        <fullName evidence="1">SnoaL-like domain-containing protein</fullName>
    </recommendedName>
</protein>
<dbReference type="InterPro" id="IPR037401">
    <property type="entry name" value="SnoaL-like"/>
</dbReference>
<reference evidence="2 3" key="1">
    <citation type="journal article" date="2015" name="Genome Announc.">
        <title>Complete Genome Sequence of Pseudoxanthomonas suwonensis Strain J1, a Cellulose-Degrading Bacterium Isolated from Leaf- and Wood-Enriched Soil.</title>
        <authorList>
            <person name="Hou L."/>
            <person name="Jiang J."/>
            <person name="Xu Z."/>
            <person name="Zhou Y."/>
            <person name="Leung F.C."/>
        </authorList>
    </citation>
    <scope>NUCLEOTIDE SEQUENCE [LARGE SCALE GENOMIC DNA]</scope>
    <source>
        <strain evidence="2 3">J1</strain>
    </source>
</reference>
<dbReference type="AlphaFoldDB" id="A0A0E3UP91"/>
<organism evidence="2 3">
    <name type="scientific">Pseudoxanthomonas suwonensis</name>
    <dbReference type="NCBI Taxonomy" id="314722"/>
    <lineage>
        <taxon>Bacteria</taxon>
        <taxon>Pseudomonadati</taxon>
        <taxon>Pseudomonadota</taxon>
        <taxon>Gammaproteobacteria</taxon>
        <taxon>Lysobacterales</taxon>
        <taxon>Lysobacteraceae</taxon>
        <taxon>Pseudoxanthomonas</taxon>
    </lineage>
</organism>
<proteinExistence type="predicted"/>
<dbReference type="Gene3D" id="3.10.450.50">
    <property type="match status" value="1"/>
</dbReference>
<dbReference type="SUPFAM" id="SSF54427">
    <property type="entry name" value="NTF2-like"/>
    <property type="match status" value="1"/>
</dbReference>
<dbReference type="EMBL" id="CP011144">
    <property type="protein sequence ID" value="AKC87866.1"/>
    <property type="molecule type" value="Genomic_DNA"/>
</dbReference>
<dbReference type="InterPro" id="IPR032710">
    <property type="entry name" value="NTF2-like_dom_sf"/>
</dbReference>
<evidence type="ECO:0000259" key="1">
    <source>
        <dbReference type="Pfam" id="PF13577"/>
    </source>
</evidence>
<feature type="domain" description="SnoaL-like" evidence="1">
    <location>
        <begin position="43"/>
        <end position="142"/>
    </location>
</feature>
<evidence type="ECO:0000313" key="2">
    <source>
        <dbReference type="EMBL" id="AKC87866.1"/>
    </source>
</evidence>
<evidence type="ECO:0000313" key="3">
    <source>
        <dbReference type="Proteomes" id="UP000033067"/>
    </source>
</evidence>
<accession>A0A0E3UP91</accession>
<gene>
    <name evidence="2" type="ORF">WQ53_14950</name>
</gene>
<dbReference type="Pfam" id="PF13577">
    <property type="entry name" value="SnoaL_4"/>
    <property type="match status" value="1"/>
</dbReference>
<dbReference type="KEGG" id="psuw:WQ53_14950"/>
<name>A0A0E3UP91_9GAMM</name>
<dbReference type="Proteomes" id="UP000033067">
    <property type="component" value="Chromosome"/>
</dbReference>
<dbReference type="PATRIC" id="fig|314722.6.peg.3239"/>
<sequence length="150" mass="16382">MTYGFGVFKVRYVAGCLLALLLLLGGCSRTPPEQRLREQLASMQEALEQRQASAFMDGVAADFAGDGGMDRAALQQIVRAQVLANARIGLTLGPAEIEVRGERATVRFSAVATGGGGRFLPDRAQAWDVTSGWRDEDGQWRLYYAEWTPL</sequence>